<sequence>MYTFVKFPHALSVIYIRRTNLNSLCIVSRRLKTPKYIKHIYRSLSSLPNRPDFEISCCNLWMNNSRGCAGAFLRNSYQLR</sequence>
<dbReference type="EMBL" id="CM042051">
    <property type="protein sequence ID" value="KAI3727680.1"/>
    <property type="molecule type" value="Genomic_DNA"/>
</dbReference>
<proteinExistence type="predicted"/>
<keyword evidence="2" id="KW-1185">Reference proteome</keyword>
<gene>
    <name evidence="1" type="ORF">L6452_16298</name>
</gene>
<reference evidence="1 2" key="2">
    <citation type="journal article" date="2022" name="Mol. Ecol. Resour.">
        <title>The genomes of chicory, endive, great burdock and yacon provide insights into Asteraceae paleo-polyploidization history and plant inulin production.</title>
        <authorList>
            <person name="Fan W."/>
            <person name="Wang S."/>
            <person name="Wang H."/>
            <person name="Wang A."/>
            <person name="Jiang F."/>
            <person name="Liu H."/>
            <person name="Zhao H."/>
            <person name="Xu D."/>
            <person name="Zhang Y."/>
        </authorList>
    </citation>
    <scope>NUCLEOTIDE SEQUENCE [LARGE SCALE GENOMIC DNA]</scope>
    <source>
        <strain evidence="2">cv. Niubang</strain>
    </source>
</reference>
<organism evidence="1 2">
    <name type="scientific">Arctium lappa</name>
    <name type="common">Greater burdock</name>
    <name type="synonym">Lappa major</name>
    <dbReference type="NCBI Taxonomy" id="4217"/>
    <lineage>
        <taxon>Eukaryota</taxon>
        <taxon>Viridiplantae</taxon>
        <taxon>Streptophyta</taxon>
        <taxon>Embryophyta</taxon>
        <taxon>Tracheophyta</taxon>
        <taxon>Spermatophyta</taxon>
        <taxon>Magnoliopsida</taxon>
        <taxon>eudicotyledons</taxon>
        <taxon>Gunneridae</taxon>
        <taxon>Pentapetalae</taxon>
        <taxon>asterids</taxon>
        <taxon>campanulids</taxon>
        <taxon>Asterales</taxon>
        <taxon>Asteraceae</taxon>
        <taxon>Carduoideae</taxon>
        <taxon>Cardueae</taxon>
        <taxon>Arctiinae</taxon>
        <taxon>Arctium</taxon>
    </lineage>
</organism>
<dbReference type="Proteomes" id="UP001055879">
    <property type="component" value="Linkage Group LG05"/>
</dbReference>
<protein>
    <submittedName>
        <fullName evidence="1">Uncharacterized protein</fullName>
    </submittedName>
</protein>
<reference evidence="2" key="1">
    <citation type="journal article" date="2022" name="Mol. Ecol. Resour.">
        <title>The genomes of chicory, endive, great burdock and yacon provide insights into Asteraceae palaeo-polyploidization history and plant inulin production.</title>
        <authorList>
            <person name="Fan W."/>
            <person name="Wang S."/>
            <person name="Wang H."/>
            <person name="Wang A."/>
            <person name="Jiang F."/>
            <person name="Liu H."/>
            <person name="Zhao H."/>
            <person name="Xu D."/>
            <person name="Zhang Y."/>
        </authorList>
    </citation>
    <scope>NUCLEOTIDE SEQUENCE [LARGE SCALE GENOMIC DNA]</scope>
    <source>
        <strain evidence="2">cv. Niubang</strain>
    </source>
</reference>
<comment type="caution">
    <text evidence="1">The sequence shown here is derived from an EMBL/GenBank/DDBJ whole genome shotgun (WGS) entry which is preliminary data.</text>
</comment>
<accession>A0ACB9C0D7</accession>
<evidence type="ECO:0000313" key="2">
    <source>
        <dbReference type="Proteomes" id="UP001055879"/>
    </source>
</evidence>
<evidence type="ECO:0000313" key="1">
    <source>
        <dbReference type="EMBL" id="KAI3727680.1"/>
    </source>
</evidence>
<name>A0ACB9C0D7_ARCLA</name>